<evidence type="ECO:0000313" key="1">
    <source>
        <dbReference type="EMBL" id="KAK9738393.1"/>
    </source>
</evidence>
<sequence>MYLQSFFSTTDSIVKLGKKMCPVRRRLRPLRRHPYPSALTRRQLLLSALPQIIRILQRLRTQLSQRENPVRHTFHNNRIATWPEKQLDAGQSLRDGSDYDI</sequence>
<proteinExistence type="predicted"/>
<keyword evidence="2" id="KW-1185">Reference proteome</keyword>
<dbReference type="EMBL" id="JASPKY010000087">
    <property type="protein sequence ID" value="KAK9738393.1"/>
    <property type="molecule type" value="Genomic_DNA"/>
</dbReference>
<comment type="caution">
    <text evidence="1">The sequence shown here is derived from an EMBL/GenBank/DDBJ whole genome shotgun (WGS) entry which is preliminary data.</text>
</comment>
<dbReference type="Proteomes" id="UP001458880">
    <property type="component" value="Unassembled WGS sequence"/>
</dbReference>
<accession>A0AAW1LWF6</accession>
<reference evidence="1 2" key="1">
    <citation type="journal article" date="2024" name="BMC Genomics">
        <title>De novo assembly and annotation of Popillia japonica's genome with initial clues to its potential as an invasive pest.</title>
        <authorList>
            <person name="Cucini C."/>
            <person name="Boschi S."/>
            <person name="Funari R."/>
            <person name="Cardaioli E."/>
            <person name="Iannotti N."/>
            <person name="Marturano G."/>
            <person name="Paoli F."/>
            <person name="Bruttini M."/>
            <person name="Carapelli A."/>
            <person name="Frati F."/>
            <person name="Nardi F."/>
        </authorList>
    </citation>
    <scope>NUCLEOTIDE SEQUENCE [LARGE SCALE GENOMIC DNA]</scope>
    <source>
        <strain evidence="1">DMR45628</strain>
    </source>
</reference>
<dbReference type="AlphaFoldDB" id="A0AAW1LWF6"/>
<gene>
    <name evidence="1" type="ORF">QE152_g9903</name>
</gene>
<organism evidence="1 2">
    <name type="scientific">Popillia japonica</name>
    <name type="common">Japanese beetle</name>
    <dbReference type="NCBI Taxonomy" id="7064"/>
    <lineage>
        <taxon>Eukaryota</taxon>
        <taxon>Metazoa</taxon>
        <taxon>Ecdysozoa</taxon>
        <taxon>Arthropoda</taxon>
        <taxon>Hexapoda</taxon>
        <taxon>Insecta</taxon>
        <taxon>Pterygota</taxon>
        <taxon>Neoptera</taxon>
        <taxon>Endopterygota</taxon>
        <taxon>Coleoptera</taxon>
        <taxon>Polyphaga</taxon>
        <taxon>Scarabaeiformia</taxon>
        <taxon>Scarabaeidae</taxon>
        <taxon>Rutelinae</taxon>
        <taxon>Popillia</taxon>
    </lineage>
</organism>
<name>A0AAW1LWF6_POPJA</name>
<protein>
    <submittedName>
        <fullName evidence="1">Uncharacterized protein</fullName>
    </submittedName>
</protein>
<evidence type="ECO:0000313" key="2">
    <source>
        <dbReference type="Proteomes" id="UP001458880"/>
    </source>
</evidence>